<evidence type="ECO:0000259" key="1">
    <source>
        <dbReference type="Pfam" id="PF05598"/>
    </source>
</evidence>
<gene>
    <name evidence="2" type="ORF">CKO28_14695</name>
</gene>
<dbReference type="EMBL" id="NRRL01000044">
    <property type="protein sequence ID" value="MBK1669283.1"/>
    <property type="molecule type" value="Genomic_DNA"/>
</dbReference>
<dbReference type="Proteomes" id="UP001296873">
    <property type="component" value="Unassembled WGS sequence"/>
</dbReference>
<dbReference type="PANTHER" id="PTHR33408">
    <property type="entry name" value="TRANSPOSASE"/>
    <property type="match status" value="1"/>
</dbReference>
<proteinExistence type="predicted"/>
<evidence type="ECO:0000313" key="2">
    <source>
        <dbReference type="EMBL" id="MBK1669283.1"/>
    </source>
</evidence>
<dbReference type="InterPro" id="IPR008490">
    <property type="entry name" value="Transposase_InsH_N"/>
</dbReference>
<comment type="caution">
    <text evidence="2">The sequence shown here is derived from an EMBL/GenBank/DDBJ whole genome shotgun (WGS) entry which is preliminary data.</text>
</comment>
<protein>
    <submittedName>
        <fullName evidence="2">Transposase</fullName>
    </submittedName>
</protein>
<reference evidence="2 3" key="1">
    <citation type="journal article" date="2020" name="Microorganisms">
        <title>Osmotic Adaptation and Compatible Solute Biosynthesis of Phototrophic Bacteria as Revealed from Genome Analyses.</title>
        <authorList>
            <person name="Imhoff J.F."/>
            <person name="Rahn T."/>
            <person name="Kunzel S."/>
            <person name="Keller A."/>
            <person name="Neulinger S.C."/>
        </authorList>
    </citation>
    <scope>NUCLEOTIDE SEQUENCE [LARGE SCALE GENOMIC DNA]</scope>
    <source>
        <strain evidence="2 3">DSM 9895</strain>
    </source>
</reference>
<keyword evidence="3" id="KW-1185">Reference proteome</keyword>
<accession>A0ABS1DG91</accession>
<sequence>MAGFFRAPDRRQRYLLPVDMMDWLPSGDIVHWVVDAVELMDLSAFEAEHRVGGAGQAPFAPKVLLALLIYAYSQGVRSSRKIERLCERDAGYRFIVGEQ</sequence>
<name>A0ABS1DG91_9PROT</name>
<dbReference type="RefSeq" id="WP_200341615.1">
    <property type="nucleotide sequence ID" value="NZ_NRRL01000044.1"/>
</dbReference>
<evidence type="ECO:0000313" key="3">
    <source>
        <dbReference type="Proteomes" id="UP001296873"/>
    </source>
</evidence>
<feature type="domain" description="Transposase InsH N-terminal" evidence="1">
    <location>
        <begin position="22"/>
        <end position="97"/>
    </location>
</feature>
<feature type="non-terminal residue" evidence="2">
    <location>
        <position position="99"/>
    </location>
</feature>
<dbReference type="Pfam" id="PF05598">
    <property type="entry name" value="DUF772"/>
    <property type="match status" value="1"/>
</dbReference>
<organism evidence="2 3">
    <name type="scientific">Rhodovibrio sodomensis</name>
    <dbReference type="NCBI Taxonomy" id="1088"/>
    <lineage>
        <taxon>Bacteria</taxon>
        <taxon>Pseudomonadati</taxon>
        <taxon>Pseudomonadota</taxon>
        <taxon>Alphaproteobacteria</taxon>
        <taxon>Rhodospirillales</taxon>
        <taxon>Rhodovibrionaceae</taxon>
        <taxon>Rhodovibrio</taxon>
    </lineage>
</organism>